<keyword evidence="2" id="KW-0012">Acyltransferase</keyword>
<evidence type="ECO:0000256" key="2">
    <source>
        <dbReference type="ARBA" id="ARBA00023315"/>
    </source>
</evidence>
<dbReference type="RefSeq" id="WP_127007025.1">
    <property type="nucleotide sequence ID" value="NZ_RQUZ01000001.1"/>
</dbReference>
<dbReference type="CDD" id="cd04301">
    <property type="entry name" value="NAT_SF"/>
    <property type="match status" value="1"/>
</dbReference>
<dbReference type="EMBL" id="WBKH01000001">
    <property type="protein sequence ID" value="KAB1479807.1"/>
    <property type="molecule type" value="Genomic_DNA"/>
</dbReference>
<dbReference type="PROSITE" id="PS51186">
    <property type="entry name" value="GNAT"/>
    <property type="match status" value="1"/>
</dbReference>
<dbReference type="Proteomes" id="UP000434554">
    <property type="component" value="Unassembled WGS sequence"/>
</dbReference>
<dbReference type="InterPro" id="IPR016181">
    <property type="entry name" value="Acyl_CoA_acyltransferase"/>
</dbReference>
<evidence type="ECO:0000256" key="1">
    <source>
        <dbReference type="ARBA" id="ARBA00022679"/>
    </source>
</evidence>
<evidence type="ECO:0000259" key="3">
    <source>
        <dbReference type="PROSITE" id="PS51186"/>
    </source>
</evidence>
<name>A0A833FKC5_9FIRM</name>
<dbReference type="GO" id="GO:0016747">
    <property type="term" value="F:acyltransferase activity, transferring groups other than amino-acyl groups"/>
    <property type="evidence" value="ECO:0007669"/>
    <property type="project" value="InterPro"/>
</dbReference>
<dbReference type="Gene3D" id="3.40.630.30">
    <property type="match status" value="1"/>
</dbReference>
<dbReference type="Pfam" id="PF13508">
    <property type="entry name" value="Acetyltransf_7"/>
    <property type="match status" value="1"/>
</dbReference>
<evidence type="ECO:0000313" key="5">
    <source>
        <dbReference type="Proteomes" id="UP000434554"/>
    </source>
</evidence>
<gene>
    <name evidence="4" type="ORF">F8R14_00610</name>
</gene>
<dbReference type="PANTHER" id="PTHR43800:SF1">
    <property type="entry name" value="PEPTIDYL-LYSINE N-ACETYLTRANSFERASE YJAB"/>
    <property type="match status" value="1"/>
</dbReference>
<reference evidence="4 5" key="1">
    <citation type="submission" date="2019-09" db="EMBL/GenBank/DDBJ databases">
        <title>Draft genome sequence of 3 type strains from the CCUG.</title>
        <authorList>
            <person name="Pineiro-Iglesias B."/>
            <person name="Tunovic T."/>
            <person name="Unosson C."/>
            <person name="Inganas E."/>
            <person name="Ohlen M."/>
            <person name="Cardew S."/>
            <person name="Jensie-Markopoulos S."/>
            <person name="Salva-Serra F."/>
            <person name="Jaen-Luchoro D."/>
            <person name="Karlsson R."/>
            <person name="Svensson-Stadler L."/>
            <person name="Chun J."/>
            <person name="Moore E."/>
        </authorList>
    </citation>
    <scope>NUCLEOTIDE SEQUENCE [LARGE SCALE GENOMIC DNA]</scope>
    <source>
        <strain evidence="4 5">CCUG 65427</strain>
    </source>
</reference>
<proteinExistence type="predicted"/>
<dbReference type="SUPFAM" id="SSF55729">
    <property type="entry name" value="Acyl-CoA N-acyltransferases (Nat)"/>
    <property type="match status" value="1"/>
</dbReference>
<accession>A0A833FKC5</accession>
<organism evidence="4 5">
    <name type="scientific">Veillonella seminalis</name>
    <dbReference type="NCBI Taxonomy" id="1502943"/>
    <lineage>
        <taxon>Bacteria</taxon>
        <taxon>Bacillati</taxon>
        <taxon>Bacillota</taxon>
        <taxon>Negativicutes</taxon>
        <taxon>Veillonellales</taxon>
        <taxon>Veillonellaceae</taxon>
        <taxon>Veillonella</taxon>
    </lineage>
</organism>
<evidence type="ECO:0000313" key="4">
    <source>
        <dbReference type="EMBL" id="KAB1479807.1"/>
    </source>
</evidence>
<protein>
    <submittedName>
        <fullName evidence="4">GNAT family N-acetyltransferase</fullName>
    </submittedName>
</protein>
<dbReference type="InterPro" id="IPR000182">
    <property type="entry name" value="GNAT_dom"/>
</dbReference>
<keyword evidence="1 4" id="KW-0808">Transferase</keyword>
<dbReference type="GeneID" id="83054263"/>
<dbReference type="PANTHER" id="PTHR43800">
    <property type="entry name" value="PEPTIDYL-LYSINE N-ACETYLTRANSFERASE YJAB"/>
    <property type="match status" value="1"/>
</dbReference>
<comment type="caution">
    <text evidence="4">The sequence shown here is derived from an EMBL/GenBank/DDBJ whole genome shotgun (WGS) entry which is preliminary data.</text>
</comment>
<sequence>MKIYEVTERPEDLIKRLLTVWEASVRATHLFLSGEEILTIKNYVPEALTGIPHLIVAEDDTQQTIAFMGIAEQTLEMLFIAPDMNGHGLGKQLIQYGIRTYGINHVAVNEQNPKAKGFYEHMGFSVYKRTELDEQGNPYPLLYMQLKK</sequence>
<dbReference type="AlphaFoldDB" id="A0A833FKC5"/>
<feature type="domain" description="N-acetyltransferase" evidence="3">
    <location>
        <begin position="1"/>
        <end position="148"/>
    </location>
</feature>